<organism evidence="6 7">
    <name type="scientific">Penicillium cataractarum</name>
    <dbReference type="NCBI Taxonomy" id="2100454"/>
    <lineage>
        <taxon>Eukaryota</taxon>
        <taxon>Fungi</taxon>
        <taxon>Dikarya</taxon>
        <taxon>Ascomycota</taxon>
        <taxon>Pezizomycotina</taxon>
        <taxon>Eurotiomycetes</taxon>
        <taxon>Eurotiomycetidae</taxon>
        <taxon>Eurotiales</taxon>
        <taxon>Aspergillaceae</taxon>
        <taxon>Penicillium</taxon>
    </lineage>
</organism>
<dbReference type="SUPFAM" id="SSF51905">
    <property type="entry name" value="FAD/NAD(P)-binding domain"/>
    <property type="match status" value="1"/>
</dbReference>
<dbReference type="AlphaFoldDB" id="A0A9W9SKH4"/>
<keyword evidence="4" id="KW-0560">Oxidoreductase</keyword>
<dbReference type="InterPro" id="IPR050315">
    <property type="entry name" value="FAD-oxidoreductase_2"/>
</dbReference>
<protein>
    <recommendedName>
        <fullName evidence="5">FAD-dependent oxidoreductase 2 FAD-binding domain-containing protein</fullName>
    </recommendedName>
</protein>
<dbReference type="PANTHER" id="PTHR43400:SF10">
    <property type="entry name" value="3-OXOSTEROID 1-DEHYDROGENASE"/>
    <property type="match status" value="1"/>
</dbReference>
<evidence type="ECO:0000256" key="3">
    <source>
        <dbReference type="ARBA" id="ARBA00022827"/>
    </source>
</evidence>
<gene>
    <name evidence="6" type="ORF">N7496_002488</name>
</gene>
<name>A0A9W9SKH4_9EURO</name>
<evidence type="ECO:0000313" key="6">
    <source>
        <dbReference type="EMBL" id="KAJ5380060.1"/>
    </source>
</evidence>
<evidence type="ECO:0000313" key="7">
    <source>
        <dbReference type="Proteomes" id="UP001147782"/>
    </source>
</evidence>
<dbReference type="EMBL" id="JAPZBS010000002">
    <property type="protein sequence ID" value="KAJ5380060.1"/>
    <property type="molecule type" value="Genomic_DNA"/>
</dbReference>
<evidence type="ECO:0000256" key="4">
    <source>
        <dbReference type="ARBA" id="ARBA00023002"/>
    </source>
</evidence>
<feature type="domain" description="FAD-dependent oxidoreductase 2 FAD-binding" evidence="5">
    <location>
        <begin position="7"/>
        <end position="460"/>
    </location>
</feature>
<dbReference type="InterPro" id="IPR027477">
    <property type="entry name" value="Succ_DH/fumarate_Rdtase_cat_sf"/>
</dbReference>
<dbReference type="InterPro" id="IPR003953">
    <property type="entry name" value="FAD-dep_OxRdtase_2_FAD-bd"/>
</dbReference>
<dbReference type="SUPFAM" id="SSF56425">
    <property type="entry name" value="Succinate dehydrogenase/fumarate reductase flavoprotein, catalytic domain"/>
    <property type="match status" value="1"/>
</dbReference>
<evidence type="ECO:0000259" key="5">
    <source>
        <dbReference type="Pfam" id="PF00890"/>
    </source>
</evidence>
<dbReference type="Pfam" id="PF00890">
    <property type="entry name" value="FAD_binding_2"/>
    <property type="match status" value="1"/>
</dbReference>
<dbReference type="GO" id="GO:0016491">
    <property type="term" value="F:oxidoreductase activity"/>
    <property type="evidence" value="ECO:0007669"/>
    <property type="project" value="UniProtKB-KW"/>
</dbReference>
<dbReference type="GO" id="GO:0008202">
    <property type="term" value="P:steroid metabolic process"/>
    <property type="evidence" value="ECO:0007669"/>
    <property type="project" value="UniProtKB-ARBA"/>
</dbReference>
<dbReference type="Gene3D" id="3.50.50.60">
    <property type="entry name" value="FAD/NAD(P)-binding domain"/>
    <property type="match status" value="1"/>
</dbReference>
<evidence type="ECO:0000256" key="2">
    <source>
        <dbReference type="ARBA" id="ARBA00022630"/>
    </source>
</evidence>
<dbReference type="PRINTS" id="PR00411">
    <property type="entry name" value="PNDRDTASEI"/>
</dbReference>
<reference evidence="6" key="2">
    <citation type="journal article" date="2023" name="IMA Fungus">
        <title>Comparative genomic study of the Penicillium genus elucidates a diverse pangenome and 15 lateral gene transfer events.</title>
        <authorList>
            <person name="Petersen C."/>
            <person name="Sorensen T."/>
            <person name="Nielsen M.R."/>
            <person name="Sondergaard T.E."/>
            <person name="Sorensen J.L."/>
            <person name="Fitzpatrick D.A."/>
            <person name="Frisvad J.C."/>
            <person name="Nielsen K.L."/>
        </authorList>
    </citation>
    <scope>NUCLEOTIDE SEQUENCE</scope>
    <source>
        <strain evidence="6">IBT 29864</strain>
    </source>
</reference>
<evidence type="ECO:0000256" key="1">
    <source>
        <dbReference type="ARBA" id="ARBA00001974"/>
    </source>
</evidence>
<dbReference type="OrthoDB" id="7777654at2759"/>
<dbReference type="GeneID" id="81434596"/>
<keyword evidence="2" id="KW-0285">Flavoprotein</keyword>
<sequence length="487" mass="52800">MTKSMIDVLVIGAGGAGLAAALGAAQAGAKVVVVEKTNFIGGPNRINPGSLGMCAVESWMQAEMHVGVSQACAYRMLMEHSRWRTDGRIVSAFIRNSGATIEWFNQMGIRFDRVLAYYTGAEVVFHVRNDPENPVIADVLEAKARDLHVDFQLQTKATRLLTENECIIGCEVMDLEGGIHNLHAARTVIATGEYQGSPELIEKLTGLRQGVDLFTFKMFTHPQHQGDGLLMAWEAGAAQSPTMLETYLYLPDPYGGPGGTAVELSTFRQPGLLVNQLGARFVDEAIVKNPADAANAVRRQPGSYAYMITTETIDHELRTLGIDYQLFALYQPPGKLGPLRDHVSSAIDSGYKNLFQAESLEELAVQLMVPEKKLAETVAAYDEFCHIGIDSEFFKDPKYLREIGSKGPFFAAKFCLGSYGSSGGIAINEHGQALNSDQCPIPGLYATGRDANSIYGGTYPFAFAGAIEGFSYTMGRLAGKHAADSLF</sequence>
<dbReference type="InterPro" id="IPR036188">
    <property type="entry name" value="FAD/NAD-bd_sf"/>
</dbReference>
<comment type="cofactor">
    <cofactor evidence="1">
        <name>FAD</name>
        <dbReference type="ChEBI" id="CHEBI:57692"/>
    </cofactor>
</comment>
<keyword evidence="7" id="KW-1185">Reference proteome</keyword>
<comment type="caution">
    <text evidence="6">The sequence shown here is derived from an EMBL/GenBank/DDBJ whole genome shotgun (WGS) entry which is preliminary data.</text>
</comment>
<proteinExistence type="predicted"/>
<dbReference type="Proteomes" id="UP001147782">
    <property type="component" value="Unassembled WGS sequence"/>
</dbReference>
<accession>A0A9W9SKH4</accession>
<dbReference type="Gene3D" id="3.90.700.10">
    <property type="entry name" value="Succinate dehydrogenase/fumarate reductase flavoprotein, catalytic domain"/>
    <property type="match status" value="1"/>
</dbReference>
<keyword evidence="3" id="KW-0274">FAD</keyword>
<reference evidence="6" key="1">
    <citation type="submission" date="2022-11" db="EMBL/GenBank/DDBJ databases">
        <authorList>
            <person name="Petersen C."/>
        </authorList>
    </citation>
    <scope>NUCLEOTIDE SEQUENCE</scope>
    <source>
        <strain evidence="6">IBT 29864</strain>
    </source>
</reference>
<dbReference type="RefSeq" id="XP_056557631.1">
    <property type="nucleotide sequence ID" value="XM_056695419.1"/>
</dbReference>
<dbReference type="PANTHER" id="PTHR43400">
    <property type="entry name" value="FUMARATE REDUCTASE"/>
    <property type="match status" value="1"/>
</dbReference>